<evidence type="ECO:0000313" key="3">
    <source>
        <dbReference type="Proteomes" id="UP001216579"/>
    </source>
</evidence>
<proteinExistence type="predicted"/>
<accession>A0ABT5ZDZ4</accession>
<reference evidence="2 3" key="1">
    <citation type="submission" date="2023-03" db="EMBL/GenBank/DDBJ databases">
        <title>Draft genome sequence of Streptomyces sp. RB6PN23 isolated from peat swamp forest in Thailand.</title>
        <authorList>
            <person name="Klaysubun C."/>
            <person name="Duangmal K."/>
        </authorList>
    </citation>
    <scope>NUCLEOTIDE SEQUENCE [LARGE SCALE GENOMIC DNA]</scope>
    <source>
        <strain evidence="2 3">RB6PN23</strain>
    </source>
</reference>
<dbReference type="EMBL" id="JARJBC010000001">
    <property type="protein sequence ID" value="MDF3288002.1"/>
    <property type="molecule type" value="Genomic_DNA"/>
</dbReference>
<protein>
    <recommendedName>
        <fullName evidence="4">Proteinase inhibitor I42 chagasin domain-containing protein</fullName>
    </recommendedName>
</protein>
<dbReference type="Proteomes" id="UP001216579">
    <property type="component" value="Unassembled WGS sequence"/>
</dbReference>
<comment type="caution">
    <text evidence="2">The sequence shown here is derived from an EMBL/GenBank/DDBJ whole genome shotgun (WGS) entry which is preliminary data.</text>
</comment>
<dbReference type="RefSeq" id="WP_276091860.1">
    <property type="nucleotide sequence ID" value="NZ_JARJBC010000001.1"/>
</dbReference>
<feature type="chain" id="PRO_5047058216" description="Proteinase inhibitor I42 chagasin domain-containing protein" evidence="1">
    <location>
        <begin position="31"/>
        <end position="144"/>
    </location>
</feature>
<keyword evidence="1" id="KW-0732">Signal</keyword>
<gene>
    <name evidence="2" type="ORF">P3G67_01885</name>
</gene>
<evidence type="ECO:0000313" key="2">
    <source>
        <dbReference type="EMBL" id="MDF3288002.1"/>
    </source>
</evidence>
<evidence type="ECO:0008006" key="4">
    <source>
        <dbReference type="Google" id="ProtNLM"/>
    </source>
</evidence>
<feature type="signal peptide" evidence="1">
    <location>
        <begin position="1"/>
        <end position="30"/>
    </location>
</feature>
<keyword evidence="3" id="KW-1185">Reference proteome</keyword>
<evidence type="ECO:0000256" key="1">
    <source>
        <dbReference type="SAM" id="SignalP"/>
    </source>
</evidence>
<organism evidence="2 3">
    <name type="scientific">Streptomyces silvisoli</name>
    <dbReference type="NCBI Taxonomy" id="3034235"/>
    <lineage>
        <taxon>Bacteria</taxon>
        <taxon>Bacillati</taxon>
        <taxon>Actinomycetota</taxon>
        <taxon>Actinomycetes</taxon>
        <taxon>Kitasatosporales</taxon>
        <taxon>Streptomycetaceae</taxon>
        <taxon>Streptomyces</taxon>
    </lineage>
</organism>
<sequence length="144" mass="15125">MRSMKIPVSAFTVGLALSTAAICVPAPASAAPRTDRSVTAARLTLTNADNGRSVTVRRGEVITVRLTGRRANAETWKWSVPSATGDRTLQRTAEGTSPSGNASAVFRAQSDGTATISANERCVSAPGRICPHTVLHWTATVHVK</sequence>
<name>A0ABT5ZDZ4_9ACTN</name>